<dbReference type="Gene3D" id="1.10.260.40">
    <property type="entry name" value="lambda repressor-like DNA-binding domains"/>
    <property type="match status" value="1"/>
</dbReference>
<evidence type="ECO:0000313" key="4">
    <source>
        <dbReference type="EMBL" id="QDD70390.1"/>
    </source>
</evidence>
<dbReference type="CDD" id="cd00093">
    <property type="entry name" value="HTH_XRE"/>
    <property type="match status" value="1"/>
</dbReference>
<dbReference type="PANTHER" id="PTHR46558:SF11">
    <property type="entry name" value="HTH-TYPE TRANSCRIPTIONAL REGULATOR XRE"/>
    <property type="match status" value="1"/>
</dbReference>
<dbReference type="Proteomes" id="UP000007491">
    <property type="component" value="Chromosome"/>
</dbReference>
<protein>
    <submittedName>
        <fullName evidence="3">Cro/CI family transcriptional regulator</fullName>
    </submittedName>
    <submittedName>
        <fullName evidence="4">XRE family transcriptional regulator</fullName>
    </submittedName>
</protein>
<dbReference type="RefSeq" id="WP_013641881.1">
    <property type="nucleotide sequence ID" value="NC_015214.1"/>
</dbReference>
<dbReference type="EMBL" id="CP029754">
    <property type="protein sequence ID" value="QDD70390.1"/>
    <property type="molecule type" value="Genomic_DNA"/>
</dbReference>
<reference evidence="3 5" key="1">
    <citation type="journal article" date="2011" name="J. Bacteriol.">
        <title>Complete genome sequencing of Lactobacillus acidophilus 30SC, isolated from swine intestine.</title>
        <authorList>
            <person name="Oh S."/>
            <person name="Roh H."/>
            <person name="Ko H.J."/>
            <person name="Kim S."/>
            <person name="Kim K.H."/>
            <person name="Lee S.E."/>
            <person name="Chang I.S."/>
            <person name="Kim S."/>
            <person name="Choi I.G."/>
        </authorList>
    </citation>
    <scope>NUCLEOTIDE SEQUENCE [LARGE SCALE GENOMIC DNA]</scope>
    <source>
        <strain evidence="3 5">30SC</strain>
    </source>
</reference>
<dbReference type="SUPFAM" id="SSF47413">
    <property type="entry name" value="lambda repressor-like DNA-binding domains"/>
    <property type="match status" value="1"/>
</dbReference>
<feature type="domain" description="HTH cro/C1-type" evidence="2">
    <location>
        <begin position="4"/>
        <end position="58"/>
    </location>
</feature>
<name>F0TE35_LACAM</name>
<dbReference type="KEGG" id="lai:LAC30SC_05320"/>
<dbReference type="HOGENOM" id="CLU_1445944_0_0_9"/>
<gene>
    <name evidence="3" type="ordered locus">LAC30SC_05320</name>
    <name evidence="4" type="ORF">DM298_05610</name>
</gene>
<dbReference type="Proteomes" id="UP000312326">
    <property type="component" value="Chromosome"/>
</dbReference>
<proteinExistence type="predicted"/>
<reference evidence="4 6" key="3">
    <citation type="submission" date="2018-06" db="EMBL/GenBank/DDBJ databases">
        <title>Complete genome sequnece of Lactobacillus amylovorus PMRA3.</title>
        <authorList>
            <person name="Nam Y.-D."/>
            <person name="Chung W.-H."/>
            <person name="Park Y.S."/>
            <person name="Kang J."/>
        </authorList>
    </citation>
    <scope>NUCLEOTIDE SEQUENCE [LARGE SCALE GENOMIC DNA]</scope>
    <source>
        <strain evidence="4 6">PMRA3</strain>
    </source>
</reference>
<evidence type="ECO:0000313" key="3">
    <source>
        <dbReference type="EMBL" id="ADZ07212.1"/>
    </source>
</evidence>
<dbReference type="AlphaFoldDB" id="F0TE35"/>
<dbReference type="InterPro" id="IPR001387">
    <property type="entry name" value="Cro/C1-type_HTH"/>
</dbReference>
<evidence type="ECO:0000256" key="1">
    <source>
        <dbReference type="ARBA" id="ARBA00023125"/>
    </source>
</evidence>
<dbReference type="PROSITE" id="PS50943">
    <property type="entry name" value="HTH_CROC1"/>
    <property type="match status" value="1"/>
</dbReference>
<dbReference type="OrthoDB" id="2364157at2"/>
<evidence type="ECO:0000313" key="5">
    <source>
        <dbReference type="Proteomes" id="UP000007491"/>
    </source>
</evidence>
<dbReference type="PANTHER" id="PTHR46558">
    <property type="entry name" value="TRACRIPTIONAL REGULATORY PROTEIN-RELATED-RELATED"/>
    <property type="match status" value="1"/>
</dbReference>
<dbReference type="SMART" id="SM00530">
    <property type="entry name" value="HTH_XRE"/>
    <property type="match status" value="1"/>
</dbReference>
<accession>F0TE35</accession>
<evidence type="ECO:0000259" key="2">
    <source>
        <dbReference type="PROSITE" id="PS50943"/>
    </source>
</evidence>
<dbReference type="InterPro" id="IPR010982">
    <property type="entry name" value="Lambda_DNA-bd_dom_sf"/>
</dbReference>
<dbReference type="EMBL" id="CP002559">
    <property type="protein sequence ID" value="ADZ07212.1"/>
    <property type="molecule type" value="Genomic_DNA"/>
</dbReference>
<sequence>MNRLKKVRLERNYTLEDIEEKIGIDRAQYEKYENGDEKPTLGMWLKLAVYFNVPVAYLQGVSKIKDINILMDSQKFAKAVGVPDVDPRFINIPKNEMKAAVLQENLHDFEVIKKAILDSQTISSDIKLYDKKITNLDDPIEIDEITGYTIDFFKLLVNARTGDKKAQAVCDRITKRIDKYFGYDKEI</sequence>
<reference key="2">
    <citation type="submission" date="2011-02" db="EMBL/GenBank/DDBJ databases">
        <authorList>
            <person name="Roh H."/>
            <person name="Ko H.-J."/>
            <person name="Kim S.-H."/>
            <person name="Choi I.-G."/>
            <person name="Oh S."/>
        </authorList>
    </citation>
    <scope>NUCLEOTIDE SEQUENCE</scope>
    <source>
        <strain>30SC</strain>
    </source>
</reference>
<dbReference type="STRING" id="1604.LAC30SC_05320"/>
<organism evidence="3 5">
    <name type="scientific">Lactobacillus amylovorus</name>
    <dbReference type="NCBI Taxonomy" id="1604"/>
    <lineage>
        <taxon>Bacteria</taxon>
        <taxon>Bacillati</taxon>
        <taxon>Bacillota</taxon>
        <taxon>Bacilli</taxon>
        <taxon>Lactobacillales</taxon>
        <taxon>Lactobacillaceae</taxon>
        <taxon>Lactobacillus</taxon>
    </lineage>
</organism>
<keyword evidence="1" id="KW-0238">DNA-binding</keyword>
<evidence type="ECO:0000313" key="6">
    <source>
        <dbReference type="Proteomes" id="UP000312326"/>
    </source>
</evidence>
<dbReference type="Pfam" id="PF01381">
    <property type="entry name" value="HTH_3"/>
    <property type="match status" value="1"/>
</dbReference>
<dbReference type="GO" id="GO:0003677">
    <property type="term" value="F:DNA binding"/>
    <property type="evidence" value="ECO:0007669"/>
    <property type="project" value="UniProtKB-KW"/>
</dbReference>